<dbReference type="EMBL" id="JAMRXG010000018">
    <property type="protein sequence ID" value="MCM6777930.1"/>
    <property type="molecule type" value="Genomic_DNA"/>
</dbReference>
<accession>A0A9X2EEE5</accession>
<sequence length="367" mass="37956">MANFAVVKGKRLRATLVDACGMPLAGPRSRLVTSGFVTLKASPVMRDADDIEQTNAEGRVCVADRTPPERKWWALSIELCGVDTDLFNMLLDWEVVTSWDGKPIGFSDQKEVPSDTGVAIELWSGVGSDDACDVPTTDDILVGAGGDLVLPYGYLLWPVLKEAQVGDVEIGSKASTFTLSGITAAGTRWGRGPYNVMPTDVDNTPGRLLTAIKQGQHFRSFRTTIAPPDVTDGACPLVLPSPYYGATAAAIAPDQPDCDAVASNEIQTVALTGSPTGGTFTLTFSGQTTANIAYNAAAAAVESALEALSTIGTGNIAVTGSGPWACEFVGDLAGVNQPLMTGSGAGLTGGTSPSVTVTETQAGGVYS</sequence>
<organism evidence="1 2">
    <name type="scientific">Nocardia pulmonis</name>
    <dbReference type="NCBI Taxonomy" id="2951408"/>
    <lineage>
        <taxon>Bacteria</taxon>
        <taxon>Bacillati</taxon>
        <taxon>Actinomycetota</taxon>
        <taxon>Actinomycetes</taxon>
        <taxon>Mycobacteriales</taxon>
        <taxon>Nocardiaceae</taxon>
        <taxon>Nocardia</taxon>
    </lineage>
</organism>
<protein>
    <submittedName>
        <fullName evidence="1">Uncharacterized protein</fullName>
    </submittedName>
</protein>
<evidence type="ECO:0000313" key="1">
    <source>
        <dbReference type="EMBL" id="MCM6777930.1"/>
    </source>
</evidence>
<name>A0A9X2EEE5_9NOCA</name>
<comment type="caution">
    <text evidence="1">The sequence shown here is derived from an EMBL/GenBank/DDBJ whole genome shotgun (WGS) entry which is preliminary data.</text>
</comment>
<dbReference type="RefSeq" id="WP_251917392.1">
    <property type="nucleotide sequence ID" value="NZ_JAMRXG010000018.1"/>
</dbReference>
<dbReference type="Proteomes" id="UP001139157">
    <property type="component" value="Unassembled WGS sequence"/>
</dbReference>
<evidence type="ECO:0000313" key="2">
    <source>
        <dbReference type="Proteomes" id="UP001139157"/>
    </source>
</evidence>
<reference evidence="1" key="1">
    <citation type="submission" date="2022-06" db="EMBL/GenBank/DDBJ databases">
        <title>Novel species in genus nocardia.</title>
        <authorList>
            <person name="Li F."/>
        </authorList>
    </citation>
    <scope>NUCLEOTIDE SEQUENCE</scope>
    <source>
        <strain evidence="1">CDC141</strain>
    </source>
</reference>
<keyword evidence="2" id="KW-1185">Reference proteome</keyword>
<proteinExistence type="predicted"/>
<dbReference type="AlphaFoldDB" id="A0A9X2EEE5"/>
<gene>
    <name evidence="1" type="ORF">NDR86_31040</name>
</gene>